<dbReference type="Pfam" id="PF00582">
    <property type="entry name" value="Usp"/>
    <property type="match status" value="1"/>
</dbReference>
<dbReference type="PATRIC" id="fig|1182568.3.peg.500"/>
<name>A0A172TCQ4_9DEIO</name>
<proteinExistence type="inferred from homology"/>
<dbReference type="AlphaFoldDB" id="A0A172TCQ4"/>
<protein>
    <submittedName>
        <fullName evidence="3">Universal stress protein</fullName>
    </submittedName>
</protein>
<dbReference type="OrthoDB" id="9792500at2"/>
<dbReference type="Proteomes" id="UP000077363">
    <property type="component" value="Chromosome"/>
</dbReference>
<dbReference type="PANTHER" id="PTHR46268:SF6">
    <property type="entry name" value="UNIVERSAL STRESS PROTEIN UP12"/>
    <property type="match status" value="1"/>
</dbReference>
<dbReference type="InterPro" id="IPR006016">
    <property type="entry name" value="UspA"/>
</dbReference>
<gene>
    <name evidence="3" type="ORF">SU48_02380</name>
</gene>
<dbReference type="KEGG" id="dpu:SU48_02380"/>
<evidence type="ECO:0000259" key="2">
    <source>
        <dbReference type="Pfam" id="PF00582"/>
    </source>
</evidence>
<keyword evidence="4" id="KW-1185">Reference proteome</keyword>
<evidence type="ECO:0000313" key="4">
    <source>
        <dbReference type="Proteomes" id="UP000077363"/>
    </source>
</evidence>
<feature type="domain" description="UspA" evidence="2">
    <location>
        <begin position="13"/>
        <end position="150"/>
    </location>
</feature>
<comment type="similarity">
    <text evidence="1">Belongs to the universal stress protein A family.</text>
</comment>
<dbReference type="SUPFAM" id="SSF52402">
    <property type="entry name" value="Adenine nucleotide alpha hydrolases-like"/>
    <property type="match status" value="1"/>
</dbReference>
<reference evidence="3 4" key="1">
    <citation type="submission" date="2015-01" db="EMBL/GenBank/DDBJ databases">
        <title>Deinococcus puniceus/DY1/ whole genome sequencing.</title>
        <authorList>
            <person name="Kim M.K."/>
            <person name="Srinivasan S."/>
            <person name="Lee J.-J."/>
        </authorList>
    </citation>
    <scope>NUCLEOTIDE SEQUENCE [LARGE SCALE GENOMIC DNA]</scope>
    <source>
        <strain evidence="3 4">DY1</strain>
    </source>
</reference>
<organism evidence="3 4">
    <name type="scientific">Deinococcus puniceus</name>
    <dbReference type="NCBI Taxonomy" id="1182568"/>
    <lineage>
        <taxon>Bacteria</taxon>
        <taxon>Thermotogati</taxon>
        <taxon>Deinococcota</taxon>
        <taxon>Deinococci</taxon>
        <taxon>Deinococcales</taxon>
        <taxon>Deinococcaceae</taxon>
        <taxon>Deinococcus</taxon>
    </lineage>
</organism>
<evidence type="ECO:0000256" key="1">
    <source>
        <dbReference type="ARBA" id="ARBA00008791"/>
    </source>
</evidence>
<accession>A0A172TCQ4</accession>
<dbReference type="CDD" id="cd00293">
    <property type="entry name" value="USP-like"/>
    <property type="match status" value="1"/>
</dbReference>
<dbReference type="STRING" id="1182568.SU48_02380"/>
<dbReference type="PRINTS" id="PR01438">
    <property type="entry name" value="UNVRSLSTRESS"/>
</dbReference>
<dbReference type="Gene3D" id="3.40.50.12370">
    <property type="match status" value="1"/>
</dbReference>
<sequence>MTHLEPSTPRSGFARIAVGIDFSPSSQHALDVARTRFPGADIRLLHVTDARVTATPDLMGGMTPSLPDSGLLQAMEHADAGRLNELLMDNEDAELLIGDPVTGLLDASQRWAADLLVVGTHAKGPLEHFFLGSTAEKLVARSPIPVLTVRLGR</sequence>
<dbReference type="RefSeq" id="WP_064015792.1">
    <property type="nucleotide sequence ID" value="NZ_CP011387.1"/>
</dbReference>
<evidence type="ECO:0000313" key="3">
    <source>
        <dbReference type="EMBL" id="ANE44714.1"/>
    </source>
</evidence>
<dbReference type="EMBL" id="CP011387">
    <property type="protein sequence ID" value="ANE44714.1"/>
    <property type="molecule type" value="Genomic_DNA"/>
</dbReference>
<dbReference type="PANTHER" id="PTHR46268">
    <property type="entry name" value="STRESS RESPONSE PROTEIN NHAX"/>
    <property type="match status" value="1"/>
</dbReference>
<dbReference type="InterPro" id="IPR006015">
    <property type="entry name" value="Universal_stress_UspA"/>
</dbReference>